<dbReference type="AlphaFoldDB" id="A0A4Z1CUD9"/>
<feature type="region of interest" description="Disordered" evidence="1">
    <location>
        <begin position="512"/>
        <end position="532"/>
    </location>
</feature>
<evidence type="ECO:0000313" key="3">
    <source>
        <dbReference type="EMBL" id="TGN72223.1"/>
    </source>
</evidence>
<feature type="compositionally biased region" description="Basic and acidic residues" evidence="1">
    <location>
        <begin position="31"/>
        <end position="41"/>
    </location>
</feature>
<feature type="region of interest" description="Disordered" evidence="1">
    <location>
        <begin position="365"/>
        <end position="445"/>
    </location>
</feature>
<dbReference type="EMBL" id="SRRT01000013">
    <property type="protein sequence ID" value="TGN72223.1"/>
    <property type="molecule type" value="Genomic_DNA"/>
</dbReference>
<reference evidence="3 4" key="1">
    <citation type="submission" date="2019-04" db="EMBL/GenBank/DDBJ databases">
        <title>Streptomyces sp. nov. Bv016 isolated from bark of Buahinia variegata.</title>
        <authorList>
            <person name="Kanchanasin P."/>
            <person name="Tanasupawat S."/>
            <person name="Yuki M."/>
            <person name="Kudo T."/>
        </authorList>
    </citation>
    <scope>NUCLEOTIDE SEQUENCE [LARGE SCALE GENOMIC DNA]</scope>
    <source>
        <strain evidence="3 4">Bv016</strain>
    </source>
</reference>
<sequence length="532" mass="58103">MTMTEPRTDEDTPLMSRGERRQVGRATARKAGAEAKASEVEADKVERLADLDVEERSLSVEGKREKLRQQKRREARAEKARVRKDAVQKWKARGKALLHALPVIVAVTAVAALIVASVWIAWPAQAEAMRADLGERSWIVPGVVEGLTWTSASLTILAVRRGAPAGRYRLMTAVSALLAASLNLFHSPSVSAGQVNALASLAGVISFEMVVGLLQHTQSGRTAAEVREQLARWIAHPMVSLTAWRIRAPYRRKITVQAAWDQAWESHHGGTPGTTAARVRRQRRAEARMERARTRTGWLRRRALKRSAEAVALEAETAERSADLAQARADEARARAEEFRFRAIKEEEKAQARLSSQKFRGLPFVGGQWVPVLPPQSSSATGEKRSEGPKIQCPQGESASGAPAGNGAEPGERNGSARSGNDSKVADENGSARSGNGSKSAGTERDLSEFVAPAFKVARELAYEAATDKRKRSGNGFFSPYVLAERVGIHRSYGKRLLARLEAEPGFAEAMAEEIERARQQETDQTTEEISA</sequence>
<keyword evidence="2" id="KW-0812">Transmembrane</keyword>
<accession>A0A4Z1CUD9</accession>
<dbReference type="Pfam" id="PF10935">
    <property type="entry name" value="DUF2637"/>
    <property type="match status" value="1"/>
</dbReference>
<evidence type="ECO:0000256" key="2">
    <source>
        <dbReference type="SAM" id="Phobius"/>
    </source>
</evidence>
<comment type="caution">
    <text evidence="3">The sequence shown here is derived from an EMBL/GenBank/DDBJ whole genome shotgun (WGS) entry which is preliminary data.</text>
</comment>
<keyword evidence="4" id="KW-1185">Reference proteome</keyword>
<organism evidence="3 4">
    <name type="scientific">Streptomyces bauhiniae</name>
    <dbReference type="NCBI Taxonomy" id="2340725"/>
    <lineage>
        <taxon>Bacteria</taxon>
        <taxon>Bacillati</taxon>
        <taxon>Actinomycetota</taxon>
        <taxon>Actinomycetes</taxon>
        <taxon>Kitasatosporales</taxon>
        <taxon>Streptomycetaceae</taxon>
        <taxon>Streptomyces</taxon>
    </lineage>
</organism>
<keyword evidence="2" id="KW-0472">Membrane</keyword>
<proteinExistence type="predicted"/>
<dbReference type="Proteomes" id="UP000298159">
    <property type="component" value="Unassembled WGS sequence"/>
</dbReference>
<dbReference type="InterPro" id="IPR021235">
    <property type="entry name" value="DUF2637"/>
</dbReference>
<gene>
    <name evidence="3" type="ORF">E5083_30260</name>
</gene>
<feature type="compositionally biased region" description="Low complexity" evidence="1">
    <location>
        <begin position="396"/>
        <end position="409"/>
    </location>
</feature>
<feature type="transmembrane region" description="Helical" evidence="2">
    <location>
        <begin position="97"/>
        <end position="122"/>
    </location>
</feature>
<feature type="region of interest" description="Disordered" evidence="1">
    <location>
        <begin position="1"/>
        <end position="41"/>
    </location>
</feature>
<evidence type="ECO:0000313" key="4">
    <source>
        <dbReference type="Proteomes" id="UP000298159"/>
    </source>
</evidence>
<feature type="compositionally biased region" description="Basic and acidic residues" evidence="1">
    <location>
        <begin position="1"/>
        <end position="10"/>
    </location>
</feature>
<feature type="compositionally biased region" description="Polar residues" evidence="1">
    <location>
        <begin position="431"/>
        <end position="441"/>
    </location>
</feature>
<keyword evidence="2" id="KW-1133">Transmembrane helix</keyword>
<evidence type="ECO:0000256" key="1">
    <source>
        <dbReference type="SAM" id="MobiDB-lite"/>
    </source>
</evidence>
<name>A0A4Z1CUD9_9ACTN</name>
<protein>
    <submittedName>
        <fullName evidence="3">DUF2637 domain-containing protein</fullName>
    </submittedName>
</protein>